<gene>
    <name evidence="2" type="ORF">HYX28_01505</name>
</gene>
<dbReference type="AlphaFoldDB" id="A0A932A664"/>
<keyword evidence="1" id="KW-0472">Membrane</keyword>
<sequence>MTFIAPLALLGMALFIFIGGEIVLHLWNWLLPPLFGWRELTFWQALGMLVLCRILFGGFGMHGRGRSDYRRRMAERWEAMSPEERERVRQGWRGRWGFVPPSSSETREGAKP</sequence>
<reference evidence="2" key="1">
    <citation type="submission" date="2020-07" db="EMBL/GenBank/DDBJ databases">
        <title>Huge and variable diversity of episymbiotic CPR bacteria and DPANN archaea in groundwater ecosystems.</title>
        <authorList>
            <person name="He C.Y."/>
            <person name="Keren R."/>
            <person name="Whittaker M."/>
            <person name="Farag I.F."/>
            <person name="Doudna J."/>
            <person name="Cate J.H.D."/>
            <person name="Banfield J.F."/>
        </authorList>
    </citation>
    <scope>NUCLEOTIDE SEQUENCE</scope>
    <source>
        <strain evidence="2">NC_groundwater_580_Pr5_B-0.1um_64_19</strain>
    </source>
</reference>
<organism evidence="2 3">
    <name type="scientific">Candidatus Korobacter versatilis</name>
    <dbReference type="NCBI Taxonomy" id="658062"/>
    <lineage>
        <taxon>Bacteria</taxon>
        <taxon>Pseudomonadati</taxon>
        <taxon>Acidobacteriota</taxon>
        <taxon>Terriglobia</taxon>
        <taxon>Terriglobales</taxon>
        <taxon>Candidatus Korobacteraceae</taxon>
        <taxon>Candidatus Korobacter</taxon>
    </lineage>
</organism>
<protein>
    <submittedName>
        <fullName evidence="2">Uncharacterized protein</fullName>
    </submittedName>
</protein>
<dbReference type="EMBL" id="JACPNR010000004">
    <property type="protein sequence ID" value="MBI2677438.1"/>
    <property type="molecule type" value="Genomic_DNA"/>
</dbReference>
<keyword evidence="1" id="KW-0812">Transmembrane</keyword>
<accession>A0A932A664</accession>
<feature type="transmembrane region" description="Helical" evidence="1">
    <location>
        <begin position="7"/>
        <end position="30"/>
    </location>
</feature>
<proteinExistence type="predicted"/>
<comment type="caution">
    <text evidence="2">The sequence shown here is derived from an EMBL/GenBank/DDBJ whole genome shotgun (WGS) entry which is preliminary data.</text>
</comment>
<feature type="transmembrane region" description="Helical" evidence="1">
    <location>
        <begin position="42"/>
        <end position="63"/>
    </location>
</feature>
<name>A0A932A664_9BACT</name>
<evidence type="ECO:0000313" key="2">
    <source>
        <dbReference type="EMBL" id="MBI2677438.1"/>
    </source>
</evidence>
<keyword evidence="1" id="KW-1133">Transmembrane helix</keyword>
<dbReference type="Proteomes" id="UP000779809">
    <property type="component" value="Unassembled WGS sequence"/>
</dbReference>
<evidence type="ECO:0000256" key="1">
    <source>
        <dbReference type="SAM" id="Phobius"/>
    </source>
</evidence>
<evidence type="ECO:0000313" key="3">
    <source>
        <dbReference type="Proteomes" id="UP000779809"/>
    </source>
</evidence>